<evidence type="ECO:0000256" key="3">
    <source>
        <dbReference type="ARBA" id="ARBA00022538"/>
    </source>
</evidence>
<dbReference type="Pfam" id="PF00999">
    <property type="entry name" value="Na_H_Exchanger"/>
    <property type="match status" value="1"/>
</dbReference>
<dbReference type="PANTHER" id="PTHR32468:SF152">
    <property type="entry name" value="CATION_H(+) ANTIPORTER 12"/>
    <property type="match status" value="1"/>
</dbReference>
<dbReference type="Pfam" id="PF23256">
    <property type="entry name" value="CHX17_2nd"/>
    <property type="match status" value="1"/>
</dbReference>
<dbReference type="InterPro" id="IPR038770">
    <property type="entry name" value="Na+/solute_symporter_sf"/>
</dbReference>
<proteinExistence type="inferred from homology"/>
<keyword evidence="5" id="KW-0630">Potassium</keyword>
<feature type="domain" description="Cation/H+ exchanger transmembrane" evidence="11">
    <location>
        <begin position="3"/>
        <end position="383"/>
    </location>
</feature>
<dbReference type="Pfam" id="PF23259">
    <property type="entry name" value="CHX17_C"/>
    <property type="match status" value="1"/>
</dbReference>
<feature type="domain" description="Cation/H(+) antiporter central" evidence="12">
    <location>
        <begin position="442"/>
        <end position="561"/>
    </location>
</feature>
<evidence type="ECO:0000256" key="1">
    <source>
        <dbReference type="ARBA" id="ARBA00004141"/>
    </source>
</evidence>
<evidence type="ECO:0000259" key="12">
    <source>
        <dbReference type="Pfam" id="PF23256"/>
    </source>
</evidence>
<evidence type="ECO:0000256" key="10">
    <source>
        <dbReference type="SAM" id="Phobius"/>
    </source>
</evidence>
<name>A0ABC8LTD9_ERUVS</name>
<organism evidence="14 15">
    <name type="scientific">Eruca vesicaria subsp. sativa</name>
    <name type="common">Garden rocket</name>
    <name type="synonym">Eruca sativa</name>
    <dbReference type="NCBI Taxonomy" id="29727"/>
    <lineage>
        <taxon>Eukaryota</taxon>
        <taxon>Viridiplantae</taxon>
        <taxon>Streptophyta</taxon>
        <taxon>Embryophyta</taxon>
        <taxon>Tracheophyta</taxon>
        <taxon>Spermatophyta</taxon>
        <taxon>Magnoliopsida</taxon>
        <taxon>eudicotyledons</taxon>
        <taxon>Gunneridae</taxon>
        <taxon>Pentapetalae</taxon>
        <taxon>rosids</taxon>
        <taxon>malvids</taxon>
        <taxon>Brassicales</taxon>
        <taxon>Brassicaceae</taxon>
        <taxon>Brassiceae</taxon>
        <taxon>Eruca</taxon>
    </lineage>
</organism>
<comment type="caution">
    <text evidence="14">The sequence shown here is derived from an EMBL/GenBank/DDBJ whole genome shotgun (WGS) entry which is preliminary data.</text>
</comment>
<dbReference type="InterPro" id="IPR050794">
    <property type="entry name" value="CPA2_transporter"/>
</dbReference>
<dbReference type="InterPro" id="IPR057291">
    <property type="entry name" value="CHX17_2nd"/>
</dbReference>
<keyword evidence="8 10" id="KW-0472">Membrane</keyword>
<comment type="similarity">
    <text evidence="9">Belongs to the monovalent cation:proton antiporter 2 (CPA2) transporter (TC 2.A.37) family. CHX (TC 2.A.37.4) subfamily.</text>
</comment>
<feature type="transmembrane region" description="Helical" evidence="10">
    <location>
        <begin position="121"/>
        <end position="139"/>
    </location>
</feature>
<evidence type="ECO:0000256" key="9">
    <source>
        <dbReference type="ARBA" id="ARBA00038341"/>
    </source>
</evidence>
<keyword evidence="4 10" id="KW-0812">Transmembrane</keyword>
<accession>A0ABC8LTD9</accession>
<dbReference type="EMBL" id="CAKOAT010737376">
    <property type="protein sequence ID" value="CAH8387105.1"/>
    <property type="molecule type" value="Genomic_DNA"/>
</dbReference>
<protein>
    <recommendedName>
        <fullName evidence="16">Cation/H+ exchanger domain-containing protein</fullName>
    </recommendedName>
</protein>
<feature type="transmembrane region" description="Helical" evidence="10">
    <location>
        <begin position="77"/>
        <end position="101"/>
    </location>
</feature>
<keyword evidence="6 10" id="KW-1133">Transmembrane helix</keyword>
<evidence type="ECO:0008006" key="16">
    <source>
        <dbReference type="Google" id="ProtNLM"/>
    </source>
</evidence>
<evidence type="ECO:0000256" key="7">
    <source>
        <dbReference type="ARBA" id="ARBA00023065"/>
    </source>
</evidence>
<feature type="transmembrane region" description="Helical" evidence="10">
    <location>
        <begin position="302"/>
        <end position="327"/>
    </location>
</feature>
<evidence type="ECO:0000256" key="6">
    <source>
        <dbReference type="ARBA" id="ARBA00022989"/>
    </source>
</evidence>
<feature type="domain" description="Cation/H(+) antiporter C-terminal" evidence="13">
    <location>
        <begin position="567"/>
        <end position="709"/>
    </location>
</feature>
<keyword evidence="7" id="KW-0406">Ion transport</keyword>
<reference evidence="14 15" key="1">
    <citation type="submission" date="2022-03" db="EMBL/GenBank/DDBJ databases">
        <authorList>
            <person name="Macdonald S."/>
            <person name="Ahmed S."/>
            <person name="Newling K."/>
        </authorList>
    </citation>
    <scope>NUCLEOTIDE SEQUENCE [LARGE SCALE GENOMIC DNA]</scope>
</reference>
<evidence type="ECO:0000256" key="8">
    <source>
        <dbReference type="ARBA" id="ARBA00023136"/>
    </source>
</evidence>
<dbReference type="Gene3D" id="1.20.1530.20">
    <property type="match status" value="1"/>
</dbReference>
<keyword evidence="2" id="KW-0813">Transport</keyword>
<sequence length="711" mass="79166">MFFRFIGISQIASHFMAGLILGPQLFDLLEKSSEKLSSDPALDGSATLRGVGVCGNILLTFLMSVRISRRLAFNSGPLPIVIGVSTFIVPLFVGLCFRNLYTDNIDPYYMPPKKVLAERTVMISSQSSILLPTVTFILLELKILNSELGRLVLSASMINDVLGIIVSILAYCAGTYKNVSPATAYRDFIAIIIFFLVVFFIFRPAVEWIVQRTPEGKPVADKYIHAAVLTALGSAAYSTFFNMKYLLGPFTVGLIVPDGPPLGSALEAKYYDLTKNVLIPISIAFSTMRCDVMKIVYEFNDIIYNMFLLVLTLFIKMAAGIAPCLYCKLPLKEAFAVSILLCCKSFPEIFLYESTFDDSYISQATYTFLVVYALLNSAIVPAVLPSLYDPKRKYIGHRKRNIFSLKPDSDLRILTCVHRPENITGDIALLQLFSSPIMVTILHLVKLVGKIIPVTITHNMKSNNQMNNSYIHTANLAFSELDSVTTTMFTVMTHENLMHDEICTLALDQITSMIIVPSGRKWTVEGAFESDDEAIRRLNVSLLEHAPCSVGILVDRGYRGTRKYEVDVGVIFIGGKDDREALSLVKRMKLNPRVNLSVIRLVSNQETETMNWEHVLDHEVLEDLKDTRGTNCVAYTETTFTDGPEVANTIRLLSKGFDLMVVGRNHGLARPDFSGVTEWIELSELGVIGDLLAARELKSRVSVLVVQQQQT</sequence>
<feature type="transmembrane region" description="Helical" evidence="10">
    <location>
        <begin position="46"/>
        <end position="65"/>
    </location>
</feature>
<gene>
    <name evidence="14" type="ORF">ERUC_LOCUS39588</name>
</gene>
<feature type="transmembrane region" description="Helical" evidence="10">
    <location>
        <begin position="151"/>
        <end position="171"/>
    </location>
</feature>
<dbReference type="InterPro" id="IPR057290">
    <property type="entry name" value="CHX17_C"/>
</dbReference>
<dbReference type="GO" id="GO:0016020">
    <property type="term" value="C:membrane"/>
    <property type="evidence" value="ECO:0007669"/>
    <property type="project" value="UniProtKB-SubCell"/>
</dbReference>
<evidence type="ECO:0000259" key="11">
    <source>
        <dbReference type="Pfam" id="PF00999"/>
    </source>
</evidence>
<evidence type="ECO:0000256" key="5">
    <source>
        <dbReference type="ARBA" id="ARBA00022958"/>
    </source>
</evidence>
<dbReference type="PANTHER" id="PTHR32468">
    <property type="entry name" value="CATION/H + ANTIPORTER"/>
    <property type="match status" value="1"/>
</dbReference>
<dbReference type="InterPro" id="IPR006153">
    <property type="entry name" value="Cation/H_exchanger_TM"/>
</dbReference>
<evidence type="ECO:0000256" key="4">
    <source>
        <dbReference type="ARBA" id="ARBA00022692"/>
    </source>
</evidence>
<dbReference type="AlphaFoldDB" id="A0ABC8LTD9"/>
<feature type="transmembrane region" description="Helical" evidence="10">
    <location>
        <begin position="364"/>
        <end position="388"/>
    </location>
</feature>
<evidence type="ECO:0000313" key="15">
    <source>
        <dbReference type="Proteomes" id="UP001642260"/>
    </source>
</evidence>
<dbReference type="Proteomes" id="UP001642260">
    <property type="component" value="Unassembled WGS sequence"/>
</dbReference>
<keyword evidence="15" id="KW-1185">Reference proteome</keyword>
<comment type="subcellular location">
    <subcellularLocation>
        <location evidence="1">Membrane</location>
        <topology evidence="1">Multi-pass membrane protein</topology>
    </subcellularLocation>
</comment>
<dbReference type="GO" id="GO:0006813">
    <property type="term" value="P:potassium ion transport"/>
    <property type="evidence" value="ECO:0007669"/>
    <property type="project" value="UniProtKB-KW"/>
</dbReference>
<evidence type="ECO:0000259" key="13">
    <source>
        <dbReference type="Pfam" id="PF23259"/>
    </source>
</evidence>
<feature type="transmembrane region" description="Helical" evidence="10">
    <location>
        <begin position="7"/>
        <end position="26"/>
    </location>
</feature>
<feature type="transmembrane region" description="Helical" evidence="10">
    <location>
        <begin position="183"/>
        <end position="202"/>
    </location>
</feature>
<evidence type="ECO:0000313" key="14">
    <source>
        <dbReference type="EMBL" id="CAH8387105.1"/>
    </source>
</evidence>
<evidence type="ECO:0000256" key="2">
    <source>
        <dbReference type="ARBA" id="ARBA00022448"/>
    </source>
</evidence>
<feature type="transmembrane region" description="Helical" evidence="10">
    <location>
        <begin position="223"/>
        <end position="241"/>
    </location>
</feature>
<keyword evidence="3" id="KW-0633">Potassium transport</keyword>